<name>A0AAJ0CJW4_9HYPO</name>
<dbReference type="EMBL" id="JASWJB010000176">
    <property type="protein sequence ID" value="KAK2594220.1"/>
    <property type="molecule type" value="Genomic_DNA"/>
</dbReference>
<evidence type="ECO:0000313" key="3">
    <source>
        <dbReference type="Proteomes" id="UP001251528"/>
    </source>
</evidence>
<keyword evidence="3" id="KW-1185">Reference proteome</keyword>
<evidence type="ECO:0000256" key="1">
    <source>
        <dbReference type="SAM" id="MobiDB-lite"/>
    </source>
</evidence>
<dbReference type="AlphaFoldDB" id="A0AAJ0CJW4"/>
<gene>
    <name evidence="2" type="ORF">QQS21_008062</name>
</gene>
<feature type="region of interest" description="Disordered" evidence="1">
    <location>
        <begin position="352"/>
        <end position="421"/>
    </location>
</feature>
<comment type="caution">
    <text evidence="2">The sequence shown here is derived from an EMBL/GenBank/DDBJ whole genome shotgun (WGS) entry which is preliminary data.</text>
</comment>
<sequence length="522" mass="57604">MLFSKQRSKPDAFQNGAPSVTGTVSWKLWNNRSQQPSNNGHSEHVNGLRASNRRWFSTFRLKPQAYKDKSDDLSGAGSLDIHNDIDFMHKPRRPMMVNHRRSLSSVFKTVKARYSRDRLDKFDKNGIEHQSPDPPQLIETPEELTLDEVTFTTAEPRQDSPPPRLEMPSDLAICNAATGKSTFRACLEKAVADIDNKYGTSSSTCLTQNLEDTGASRLTSFNALPFHVRGTFRPRYQLPIFVDAPAPKAKSTAGELRELSPPLPAETVPLGTTSARIPNNGNEGGYHLPALLLDEALAPTFNIGEFMPPQTPPKKHTEPDKDVIAKNRSEPSASSNNSTHTVVRDVDDEPLIEISSNPNNKPCQPTPPPTMLTSSTAVISHEANSPHPAQKMSVRNGPQNRSNSERRTGSPSRSNFKMSDREGLLSDMGTELKLVRARSIPSSSECSMFHYRQTSQSSHASAPQEEHVASVSELVSKFRGMGSVPGVYPAHSPMELPIQRLATRRASRGKQLETIEVVSQMT</sequence>
<accession>A0AAJ0CJW4</accession>
<protein>
    <submittedName>
        <fullName evidence="2">Uncharacterized protein</fullName>
    </submittedName>
</protein>
<reference evidence="2" key="1">
    <citation type="submission" date="2023-06" db="EMBL/GenBank/DDBJ databases">
        <title>Conoideocrella luteorostrata (Hypocreales: Clavicipitaceae), a potential biocontrol fungus for elongate hemlock scale in United States Christmas tree production areas.</title>
        <authorList>
            <person name="Barrett H."/>
            <person name="Lovett B."/>
            <person name="Macias A.M."/>
            <person name="Stajich J.E."/>
            <person name="Kasson M.T."/>
        </authorList>
    </citation>
    <scope>NUCLEOTIDE SEQUENCE</scope>
    <source>
        <strain evidence="2">ARSEF 14590</strain>
    </source>
</reference>
<evidence type="ECO:0000313" key="2">
    <source>
        <dbReference type="EMBL" id="KAK2594220.1"/>
    </source>
</evidence>
<feature type="compositionally biased region" description="Polar residues" evidence="1">
    <location>
        <begin position="330"/>
        <end position="341"/>
    </location>
</feature>
<feature type="region of interest" description="Disordered" evidence="1">
    <location>
        <begin position="326"/>
        <end position="345"/>
    </location>
</feature>
<proteinExistence type="predicted"/>
<organism evidence="2 3">
    <name type="scientific">Conoideocrella luteorostrata</name>
    <dbReference type="NCBI Taxonomy" id="1105319"/>
    <lineage>
        <taxon>Eukaryota</taxon>
        <taxon>Fungi</taxon>
        <taxon>Dikarya</taxon>
        <taxon>Ascomycota</taxon>
        <taxon>Pezizomycotina</taxon>
        <taxon>Sordariomycetes</taxon>
        <taxon>Hypocreomycetidae</taxon>
        <taxon>Hypocreales</taxon>
        <taxon>Clavicipitaceae</taxon>
        <taxon>Conoideocrella</taxon>
    </lineage>
</organism>
<dbReference type="Proteomes" id="UP001251528">
    <property type="component" value="Unassembled WGS sequence"/>
</dbReference>